<keyword evidence="2" id="KW-1185">Reference proteome</keyword>
<dbReference type="AlphaFoldDB" id="A0A9J6EN75"/>
<evidence type="ECO:0000313" key="1">
    <source>
        <dbReference type="EMBL" id="KAH8035897.1"/>
    </source>
</evidence>
<comment type="caution">
    <text evidence="1">The sequence shown here is derived from an EMBL/GenBank/DDBJ whole genome shotgun (WGS) entry which is preliminary data.</text>
</comment>
<protein>
    <submittedName>
        <fullName evidence="1">Uncharacterized protein</fullName>
    </submittedName>
</protein>
<accession>A0A9J6EN75</accession>
<name>A0A9J6EN75_RHIMP</name>
<proteinExistence type="predicted"/>
<dbReference type="Proteomes" id="UP000821866">
    <property type="component" value="Chromosome 11"/>
</dbReference>
<sequence length="210" mass="23367">MHQMASTTLPAPPLRRTCSASDPELWTLVNQWLALTNREELYVIVLAMVVPRTDRSCVLTYCYPSDSMLERNGEETRLQIAASHGNAKVAVDLRAMDQRAAAGGIMKGEAPRSKWSQHHPVQHRCVRGVNQAVLLMKHEDLYGIVLAQVVFNMKHTTAHTYHFADDSMLKQGPQDSPKYIAASSGIAQVFHVRESDGFSEDPLATAQLSR</sequence>
<reference evidence="1" key="1">
    <citation type="journal article" date="2020" name="Cell">
        <title>Large-Scale Comparative Analyses of Tick Genomes Elucidate Their Genetic Diversity and Vector Capacities.</title>
        <authorList>
            <consortium name="Tick Genome and Microbiome Consortium (TIGMIC)"/>
            <person name="Jia N."/>
            <person name="Wang J."/>
            <person name="Shi W."/>
            <person name="Du L."/>
            <person name="Sun Y."/>
            <person name="Zhan W."/>
            <person name="Jiang J.F."/>
            <person name="Wang Q."/>
            <person name="Zhang B."/>
            <person name="Ji P."/>
            <person name="Bell-Sakyi L."/>
            <person name="Cui X.M."/>
            <person name="Yuan T.T."/>
            <person name="Jiang B.G."/>
            <person name="Yang W.F."/>
            <person name="Lam T.T."/>
            <person name="Chang Q.C."/>
            <person name="Ding S.J."/>
            <person name="Wang X.J."/>
            <person name="Zhu J.G."/>
            <person name="Ruan X.D."/>
            <person name="Zhao L."/>
            <person name="Wei J.T."/>
            <person name="Ye R.Z."/>
            <person name="Que T.C."/>
            <person name="Du C.H."/>
            <person name="Zhou Y.H."/>
            <person name="Cheng J.X."/>
            <person name="Dai P.F."/>
            <person name="Guo W.B."/>
            <person name="Han X.H."/>
            <person name="Huang E.J."/>
            <person name="Li L.F."/>
            <person name="Wei W."/>
            <person name="Gao Y.C."/>
            <person name="Liu J.Z."/>
            <person name="Shao H.Z."/>
            <person name="Wang X."/>
            <person name="Wang C.C."/>
            <person name="Yang T.C."/>
            <person name="Huo Q.B."/>
            <person name="Li W."/>
            <person name="Chen H.Y."/>
            <person name="Chen S.E."/>
            <person name="Zhou L.G."/>
            <person name="Ni X.B."/>
            <person name="Tian J.H."/>
            <person name="Sheng Y."/>
            <person name="Liu T."/>
            <person name="Pan Y.S."/>
            <person name="Xia L.Y."/>
            <person name="Li J."/>
            <person name="Zhao F."/>
            <person name="Cao W.C."/>
        </authorList>
    </citation>
    <scope>NUCLEOTIDE SEQUENCE</scope>
    <source>
        <strain evidence="1">Rmic-2018</strain>
    </source>
</reference>
<evidence type="ECO:0000313" key="2">
    <source>
        <dbReference type="Proteomes" id="UP000821866"/>
    </source>
</evidence>
<dbReference type="EMBL" id="JABSTU010000003">
    <property type="protein sequence ID" value="KAH8035897.1"/>
    <property type="molecule type" value="Genomic_DNA"/>
</dbReference>
<organism evidence="1 2">
    <name type="scientific">Rhipicephalus microplus</name>
    <name type="common">Cattle tick</name>
    <name type="synonym">Boophilus microplus</name>
    <dbReference type="NCBI Taxonomy" id="6941"/>
    <lineage>
        <taxon>Eukaryota</taxon>
        <taxon>Metazoa</taxon>
        <taxon>Ecdysozoa</taxon>
        <taxon>Arthropoda</taxon>
        <taxon>Chelicerata</taxon>
        <taxon>Arachnida</taxon>
        <taxon>Acari</taxon>
        <taxon>Parasitiformes</taxon>
        <taxon>Ixodida</taxon>
        <taxon>Ixodoidea</taxon>
        <taxon>Ixodidae</taxon>
        <taxon>Rhipicephalinae</taxon>
        <taxon>Rhipicephalus</taxon>
        <taxon>Boophilus</taxon>
    </lineage>
</organism>
<reference evidence="1" key="2">
    <citation type="submission" date="2021-09" db="EMBL/GenBank/DDBJ databases">
        <authorList>
            <person name="Jia N."/>
            <person name="Wang J."/>
            <person name="Shi W."/>
            <person name="Du L."/>
            <person name="Sun Y."/>
            <person name="Zhan W."/>
            <person name="Jiang J."/>
            <person name="Wang Q."/>
            <person name="Zhang B."/>
            <person name="Ji P."/>
            <person name="Sakyi L.B."/>
            <person name="Cui X."/>
            <person name="Yuan T."/>
            <person name="Jiang B."/>
            <person name="Yang W."/>
            <person name="Lam T.T.-Y."/>
            <person name="Chang Q."/>
            <person name="Ding S."/>
            <person name="Wang X."/>
            <person name="Zhu J."/>
            <person name="Ruan X."/>
            <person name="Zhao L."/>
            <person name="Wei J."/>
            <person name="Que T."/>
            <person name="Du C."/>
            <person name="Cheng J."/>
            <person name="Dai P."/>
            <person name="Han X."/>
            <person name="Huang E."/>
            <person name="Gao Y."/>
            <person name="Liu J."/>
            <person name="Shao H."/>
            <person name="Ye R."/>
            <person name="Li L."/>
            <person name="Wei W."/>
            <person name="Wang X."/>
            <person name="Wang C."/>
            <person name="Huo Q."/>
            <person name="Li W."/>
            <person name="Guo W."/>
            <person name="Chen H."/>
            <person name="Chen S."/>
            <person name="Zhou L."/>
            <person name="Zhou L."/>
            <person name="Ni X."/>
            <person name="Tian J."/>
            <person name="Zhou Y."/>
            <person name="Sheng Y."/>
            <person name="Liu T."/>
            <person name="Pan Y."/>
            <person name="Xia L."/>
            <person name="Li J."/>
            <person name="Zhao F."/>
            <person name="Cao W."/>
        </authorList>
    </citation>
    <scope>NUCLEOTIDE SEQUENCE</scope>
    <source>
        <strain evidence="1">Rmic-2018</strain>
        <tissue evidence="1">Larvae</tissue>
    </source>
</reference>
<gene>
    <name evidence="1" type="ORF">HPB51_010649</name>
</gene>